<dbReference type="InterPro" id="IPR032675">
    <property type="entry name" value="LRR_dom_sf"/>
</dbReference>
<accession>A0A4U5M990</accession>
<evidence type="ECO:0008006" key="6">
    <source>
        <dbReference type="Google" id="ProtNLM"/>
    </source>
</evidence>
<keyword evidence="3" id="KW-0732">Signal</keyword>
<dbReference type="InterPro" id="IPR050333">
    <property type="entry name" value="SLRP"/>
</dbReference>
<feature type="chain" id="PRO_5020216665" description="LRRNT domain-containing protein" evidence="3">
    <location>
        <begin position="16"/>
        <end position="111"/>
    </location>
</feature>
<evidence type="ECO:0000256" key="1">
    <source>
        <dbReference type="ARBA" id="ARBA00022614"/>
    </source>
</evidence>
<reference evidence="4 5" key="1">
    <citation type="journal article" date="2015" name="Genome Biol.">
        <title>Comparative genomics of Steinernema reveals deeply conserved gene regulatory networks.</title>
        <authorList>
            <person name="Dillman A.R."/>
            <person name="Macchietto M."/>
            <person name="Porter C.F."/>
            <person name="Rogers A."/>
            <person name="Williams B."/>
            <person name="Antoshechkin I."/>
            <person name="Lee M.M."/>
            <person name="Goodwin Z."/>
            <person name="Lu X."/>
            <person name="Lewis E.E."/>
            <person name="Goodrich-Blair H."/>
            <person name="Stock S.P."/>
            <person name="Adams B.J."/>
            <person name="Sternberg P.W."/>
            <person name="Mortazavi A."/>
        </authorList>
    </citation>
    <scope>NUCLEOTIDE SEQUENCE [LARGE SCALE GENOMIC DNA]</scope>
    <source>
        <strain evidence="4 5">ALL</strain>
    </source>
</reference>
<reference evidence="4 5" key="2">
    <citation type="journal article" date="2019" name="G3 (Bethesda)">
        <title>Hybrid Assembly of the Genome of the Entomopathogenic Nematode Steinernema carpocapsae Identifies the X-Chromosome.</title>
        <authorList>
            <person name="Serra L."/>
            <person name="Macchietto M."/>
            <person name="Macias-Munoz A."/>
            <person name="McGill C.J."/>
            <person name="Rodriguez I.M."/>
            <person name="Rodriguez B."/>
            <person name="Murad R."/>
            <person name="Mortazavi A."/>
        </authorList>
    </citation>
    <scope>NUCLEOTIDE SEQUENCE [LARGE SCALE GENOMIC DNA]</scope>
    <source>
        <strain evidence="4 5">ALL</strain>
    </source>
</reference>
<feature type="signal peptide" evidence="3">
    <location>
        <begin position="1"/>
        <end position="15"/>
    </location>
</feature>
<keyword evidence="1" id="KW-0433">Leucine-rich repeat</keyword>
<gene>
    <name evidence="4" type="ORF">L596_025940</name>
</gene>
<evidence type="ECO:0000313" key="4">
    <source>
        <dbReference type="EMBL" id="TKR65551.1"/>
    </source>
</evidence>
<dbReference type="AlphaFoldDB" id="A0A4U5M990"/>
<protein>
    <recommendedName>
        <fullName evidence="6">LRRNT domain-containing protein</fullName>
    </recommendedName>
</protein>
<organism evidence="4 5">
    <name type="scientific">Steinernema carpocapsae</name>
    <name type="common">Entomopathogenic nematode</name>
    <dbReference type="NCBI Taxonomy" id="34508"/>
    <lineage>
        <taxon>Eukaryota</taxon>
        <taxon>Metazoa</taxon>
        <taxon>Ecdysozoa</taxon>
        <taxon>Nematoda</taxon>
        <taxon>Chromadorea</taxon>
        <taxon>Rhabditida</taxon>
        <taxon>Tylenchina</taxon>
        <taxon>Panagrolaimomorpha</taxon>
        <taxon>Strongyloidoidea</taxon>
        <taxon>Steinernematidae</taxon>
        <taxon>Steinernema</taxon>
    </lineage>
</organism>
<evidence type="ECO:0000256" key="2">
    <source>
        <dbReference type="ARBA" id="ARBA00022737"/>
    </source>
</evidence>
<dbReference type="EMBL" id="AZBU02000009">
    <property type="protein sequence ID" value="TKR65551.1"/>
    <property type="molecule type" value="Genomic_DNA"/>
</dbReference>
<dbReference type="PANTHER" id="PTHR45712:SF22">
    <property type="entry name" value="INSULIN-LIKE GROWTH FACTOR-BINDING PROTEIN COMPLEX ACID LABILE SUBUNIT"/>
    <property type="match status" value="1"/>
</dbReference>
<evidence type="ECO:0000256" key="3">
    <source>
        <dbReference type="SAM" id="SignalP"/>
    </source>
</evidence>
<dbReference type="PANTHER" id="PTHR45712">
    <property type="entry name" value="AGAP008170-PA"/>
    <property type="match status" value="1"/>
</dbReference>
<dbReference type="OrthoDB" id="6363818at2759"/>
<evidence type="ECO:0000313" key="5">
    <source>
        <dbReference type="Proteomes" id="UP000298663"/>
    </source>
</evidence>
<dbReference type="Proteomes" id="UP000298663">
    <property type="component" value="Unassembled WGS sequence"/>
</dbReference>
<proteinExistence type="predicted"/>
<comment type="caution">
    <text evidence="4">The sequence shown here is derived from an EMBL/GenBank/DDBJ whole genome shotgun (WGS) entry which is preliminary data.</text>
</comment>
<dbReference type="SUPFAM" id="SSF52058">
    <property type="entry name" value="L domain-like"/>
    <property type="match status" value="1"/>
</dbReference>
<dbReference type="Gene3D" id="3.80.10.10">
    <property type="entry name" value="Ribonuclease Inhibitor"/>
    <property type="match status" value="1"/>
</dbReference>
<sequence>MLLWLAVTMVNLVVASNHSDSGLVHPCPSECECTEPHTLTCANAEIGKIPHDWPSTDLKRLIIKNCTLSTIPKNAFKKFNKLEELRIVKCPNLDVIDKLAFKSLNKLRNQF</sequence>
<name>A0A4U5M990_STECR</name>
<keyword evidence="5" id="KW-1185">Reference proteome</keyword>
<keyword evidence="2" id="KW-0677">Repeat</keyword>
<dbReference type="STRING" id="34508.A0A4U5M990"/>